<dbReference type="AlphaFoldDB" id="A0A6H1ZZ81"/>
<protein>
    <submittedName>
        <fullName evidence="1">Uncharacterized protein</fullName>
    </submittedName>
</protein>
<gene>
    <name evidence="1" type="ORF">TM448A02920_0001</name>
</gene>
<name>A0A6H1ZZ81_9ZZZZ</name>
<reference evidence="1" key="1">
    <citation type="submission" date="2020-03" db="EMBL/GenBank/DDBJ databases">
        <title>The deep terrestrial virosphere.</title>
        <authorList>
            <person name="Holmfeldt K."/>
            <person name="Nilsson E."/>
            <person name="Simone D."/>
            <person name="Lopez-Fernandez M."/>
            <person name="Wu X."/>
            <person name="de Brujin I."/>
            <person name="Lundin D."/>
            <person name="Andersson A."/>
            <person name="Bertilsson S."/>
            <person name="Dopson M."/>
        </authorList>
    </citation>
    <scope>NUCLEOTIDE SEQUENCE</scope>
    <source>
        <strain evidence="1">TM448A02920</strain>
    </source>
</reference>
<accession>A0A6H1ZZ81</accession>
<proteinExistence type="predicted"/>
<evidence type="ECO:0000313" key="1">
    <source>
        <dbReference type="EMBL" id="QJA52711.1"/>
    </source>
</evidence>
<sequence>MTPEEKRKFLDINKERGELRKALQSLSDSVLLYVDWMDTKIGPEKSISKPVSSLIAKGINALVLVNDRVRYGSLGIDFRKDDKAKAIKKLKGGRKP</sequence>
<organism evidence="1">
    <name type="scientific">viral metagenome</name>
    <dbReference type="NCBI Taxonomy" id="1070528"/>
    <lineage>
        <taxon>unclassified sequences</taxon>
        <taxon>metagenomes</taxon>
        <taxon>organismal metagenomes</taxon>
    </lineage>
</organism>
<dbReference type="EMBL" id="MT144362">
    <property type="protein sequence ID" value="QJA52711.1"/>
    <property type="molecule type" value="Genomic_DNA"/>
</dbReference>